<reference evidence="2" key="2">
    <citation type="submission" date="2020-11" db="EMBL/GenBank/DDBJ databases">
        <authorList>
            <person name="McCartney M.A."/>
            <person name="Auch B."/>
            <person name="Kono T."/>
            <person name="Mallez S."/>
            <person name="Becker A."/>
            <person name="Gohl D.M."/>
            <person name="Silverstein K.A.T."/>
            <person name="Koren S."/>
            <person name="Bechman K.B."/>
            <person name="Herman A."/>
            <person name="Abrahante J.E."/>
            <person name="Garbe J."/>
        </authorList>
    </citation>
    <scope>NUCLEOTIDE SEQUENCE</scope>
    <source>
        <strain evidence="2">Duluth1</strain>
        <tissue evidence="2">Whole animal</tissue>
    </source>
</reference>
<feature type="region of interest" description="Disordered" evidence="1">
    <location>
        <begin position="1"/>
        <end position="26"/>
    </location>
</feature>
<gene>
    <name evidence="2" type="ORF">DPMN_124884</name>
</gene>
<dbReference type="Proteomes" id="UP000828390">
    <property type="component" value="Unassembled WGS sequence"/>
</dbReference>
<accession>A0A9D4JSZ5</accession>
<keyword evidence="3" id="KW-1185">Reference proteome</keyword>
<name>A0A9D4JSZ5_DREPO</name>
<dbReference type="EMBL" id="JAIWYP010000005">
    <property type="protein sequence ID" value="KAH3823086.1"/>
    <property type="molecule type" value="Genomic_DNA"/>
</dbReference>
<comment type="caution">
    <text evidence="2">The sequence shown here is derived from an EMBL/GenBank/DDBJ whole genome shotgun (WGS) entry which is preliminary data.</text>
</comment>
<proteinExistence type="predicted"/>
<evidence type="ECO:0000313" key="3">
    <source>
        <dbReference type="Proteomes" id="UP000828390"/>
    </source>
</evidence>
<evidence type="ECO:0000256" key="1">
    <source>
        <dbReference type="SAM" id="MobiDB-lite"/>
    </source>
</evidence>
<evidence type="ECO:0000313" key="2">
    <source>
        <dbReference type="EMBL" id="KAH3823086.1"/>
    </source>
</evidence>
<protein>
    <submittedName>
        <fullName evidence="2">Uncharacterized protein</fullName>
    </submittedName>
</protein>
<sequence>MVLDGRASEVRPHPRPTGSPETSRGQLSAMAPSLLSGVSMVGVFALSLEHKAFIAHVSKNNVRDKVIDR</sequence>
<organism evidence="2 3">
    <name type="scientific">Dreissena polymorpha</name>
    <name type="common">Zebra mussel</name>
    <name type="synonym">Mytilus polymorpha</name>
    <dbReference type="NCBI Taxonomy" id="45954"/>
    <lineage>
        <taxon>Eukaryota</taxon>
        <taxon>Metazoa</taxon>
        <taxon>Spiralia</taxon>
        <taxon>Lophotrochozoa</taxon>
        <taxon>Mollusca</taxon>
        <taxon>Bivalvia</taxon>
        <taxon>Autobranchia</taxon>
        <taxon>Heteroconchia</taxon>
        <taxon>Euheterodonta</taxon>
        <taxon>Imparidentia</taxon>
        <taxon>Neoheterodontei</taxon>
        <taxon>Myida</taxon>
        <taxon>Dreissenoidea</taxon>
        <taxon>Dreissenidae</taxon>
        <taxon>Dreissena</taxon>
    </lineage>
</organism>
<reference evidence="2" key="1">
    <citation type="journal article" date="2019" name="bioRxiv">
        <title>The Genome of the Zebra Mussel, Dreissena polymorpha: A Resource for Invasive Species Research.</title>
        <authorList>
            <person name="McCartney M.A."/>
            <person name="Auch B."/>
            <person name="Kono T."/>
            <person name="Mallez S."/>
            <person name="Zhang Y."/>
            <person name="Obille A."/>
            <person name="Becker A."/>
            <person name="Abrahante J.E."/>
            <person name="Garbe J."/>
            <person name="Badalamenti J.P."/>
            <person name="Herman A."/>
            <person name="Mangelson H."/>
            <person name="Liachko I."/>
            <person name="Sullivan S."/>
            <person name="Sone E.D."/>
            <person name="Koren S."/>
            <person name="Silverstein K.A.T."/>
            <person name="Beckman K.B."/>
            <person name="Gohl D.M."/>
        </authorList>
    </citation>
    <scope>NUCLEOTIDE SEQUENCE</scope>
    <source>
        <strain evidence="2">Duluth1</strain>
        <tissue evidence="2">Whole animal</tissue>
    </source>
</reference>
<dbReference type="AlphaFoldDB" id="A0A9D4JSZ5"/>
<feature type="compositionally biased region" description="Basic and acidic residues" evidence="1">
    <location>
        <begin position="1"/>
        <end position="12"/>
    </location>
</feature>